<protein>
    <submittedName>
        <fullName evidence="4">Transcriptional regulator</fullName>
    </submittedName>
</protein>
<proteinExistence type="predicted"/>
<dbReference type="InterPro" id="IPR010982">
    <property type="entry name" value="Lambda_DNA-bd_dom_sf"/>
</dbReference>
<keyword evidence="2" id="KW-0812">Transmembrane</keyword>
<keyword evidence="1" id="KW-0238">DNA-binding</keyword>
<dbReference type="GO" id="GO:0003677">
    <property type="term" value="F:DNA binding"/>
    <property type="evidence" value="ECO:0007669"/>
    <property type="project" value="UniProtKB-KW"/>
</dbReference>
<name>A0A1S6QHX0_9LACO</name>
<feature type="transmembrane region" description="Helical" evidence="2">
    <location>
        <begin position="172"/>
        <end position="199"/>
    </location>
</feature>
<dbReference type="OrthoDB" id="9805856at2"/>
<dbReference type="RefSeq" id="WP_035166610.1">
    <property type="nucleotide sequence ID" value="NZ_CP018906.1"/>
</dbReference>
<feature type="domain" description="HTH cro/C1-type" evidence="3">
    <location>
        <begin position="7"/>
        <end position="61"/>
    </location>
</feature>
<keyword evidence="2" id="KW-0472">Membrane</keyword>
<dbReference type="SUPFAM" id="SSF47413">
    <property type="entry name" value="lambda repressor-like DNA-binding domains"/>
    <property type="match status" value="1"/>
</dbReference>
<dbReference type="CDD" id="cd00093">
    <property type="entry name" value="HTH_XRE"/>
    <property type="match status" value="1"/>
</dbReference>
<dbReference type="Proteomes" id="UP000030361">
    <property type="component" value="Chromosome"/>
</dbReference>
<evidence type="ECO:0000313" key="5">
    <source>
        <dbReference type="Proteomes" id="UP000030361"/>
    </source>
</evidence>
<feature type="transmembrane region" description="Helical" evidence="2">
    <location>
        <begin position="140"/>
        <end position="160"/>
    </location>
</feature>
<accession>A0A1S6QHX0</accession>
<evidence type="ECO:0000313" key="4">
    <source>
        <dbReference type="EMBL" id="AQW21202.1"/>
    </source>
</evidence>
<dbReference type="SMART" id="SM00530">
    <property type="entry name" value="HTH_XRE"/>
    <property type="match status" value="1"/>
</dbReference>
<dbReference type="EMBL" id="CP018906">
    <property type="protein sequence ID" value="AQW21202.1"/>
    <property type="molecule type" value="Genomic_DNA"/>
</dbReference>
<evidence type="ECO:0000256" key="1">
    <source>
        <dbReference type="ARBA" id="ARBA00023125"/>
    </source>
</evidence>
<dbReference type="PROSITE" id="PS50943">
    <property type="entry name" value="HTH_CROC1"/>
    <property type="match status" value="1"/>
</dbReference>
<keyword evidence="5" id="KW-1185">Reference proteome</keyword>
<dbReference type="Pfam" id="PF01381">
    <property type="entry name" value="HTH_3"/>
    <property type="match status" value="1"/>
</dbReference>
<dbReference type="KEGG" id="lcu:PL11_004315"/>
<gene>
    <name evidence="4" type="ORF">PL11_004315</name>
</gene>
<keyword evidence="2" id="KW-1133">Transmembrane helix</keyword>
<reference evidence="4 5" key="1">
    <citation type="journal article" date="2015" name="Genome Announc.">
        <title>Genome Sequence of Lactobacillus curieae CCTCC M 2011381T, a Novel Producer of Gamma-aminobutyric Acid.</title>
        <authorList>
            <person name="Wang Y."/>
            <person name="Wang Y."/>
            <person name="Lang C."/>
            <person name="Wei D."/>
            <person name="Xu P."/>
            <person name="Xie J."/>
        </authorList>
    </citation>
    <scope>NUCLEOTIDE SEQUENCE [LARGE SCALE GENOMIC DNA]</scope>
    <source>
        <strain evidence="4 5">CCTCC M 2011381</strain>
    </source>
</reference>
<dbReference type="Gene3D" id="1.10.260.40">
    <property type="entry name" value="lambda repressor-like DNA-binding domains"/>
    <property type="match status" value="1"/>
</dbReference>
<feature type="transmembrane region" description="Helical" evidence="2">
    <location>
        <begin position="84"/>
        <end position="103"/>
    </location>
</feature>
<dbReference type="InterPro" id="IPR001387">
    <property type="entry name" value="Cro/C1-type_HTH"/>
</dbReference>
<evidence type="ECO:0000259" key="3">
    <source>
        <dbReference type="PROSITE" id="PS50943"/>
    </source>
</evidence>
<dbReference type="PANTHER" id="PTHR46558">
    <property type="entry name" value="TRACRIPTIONAL REGULATORY PROTEIN-RELATED-RELATED"/>
    <property type="match status" value="1"/>
</dbReference>
<organism evidence="4 5">
    <name type="scientific">Lentilactobacillus curieae</name>
    <dbReference type="NCBI Taxonomy" id="1138822"/>
    <lineage>
        <taxon>Bacteria</taxon>
        <taxon>Bacillati</taxon>
        <taxon>Bacillota</taxon>
        <taxon>Bacilli</taxon>
        <taxon>Lactobacillales</taxon>
        <taxon>Lactobacillaceae</taxon>
        <taxon>Lentilactobacillus</taxon>
    </lineage>
</organism>
<dbReference type="eggNOG" id="COG1396">
    <property type="taxonomic scope" value="Bacteria"/>
</dbReference>
<sequence>MNVSEKIKMCRKQKNMTQLDLSKQLHVSRKTISGWETDRNSPDMNSLIKMSELFGISMDDLLIDTKGLPAVLEQEKQLKQKQRFFNISYCLCIILLIFSYIHMFGINNFHLSIVPILLTICLVVLISYYPYWNDLKPRKIASATGFFFLILFINGLTIGLNSNFQRNLPSDFAGILGSFTGEFLLIFTISVSLSVLIFLRPKLKNNIHN</sequence>
<dbReference type="PANTHER" id="PTHR46558:SF15">
    <property type="entry name" value="HELIX-TURN-HELIX DOMAIN PROTEIN"/>
    <property type="match status" value="1"/>
</dbReference>
<evidence type="ECO:0000256" key="2">
    <source>
        <dbReference type="SAM" id="Phobius"/>
    </source>
</evidence>
<dbReference type="AlphaFoldDB" id="A0A1S6QHX0"/>
<feature type="transmembrane region" description="Helical" evidence="2">
    <location>
        <begin position="109"/>
        <end position="128"/>
    </location>
</feature>